<evidence type="ECO:0000313" key="2">
    <source>
        <dbReference type="Proteomes" id="UP000538666"/>
    </source>
</evidence>
<sequence length="86" mass="9626">MDAFRFIFSIKLPIRLMRANVFARSFSEGKSRKPESPTSLSGGSMNELPCRFISHPTKNGLRFVCTRVVLMESYPGFSLPVDPCAP</sequence>
<proteinExistence type="predicted"/>
<organism evidence="1 2">
    <name type="scientific">Silvibacterium bohemicum</name>
    <dbReference type="NCBI Taxonomy" id="1577686"/>
    <lineage>
        <taxon>Bacteria</taxon>
        <taxon>Pseudomonadati</taxon>
        <taxon>Acidobacteriota</taxon>
        <taxon>Terriglobia</taxon>
        <taxon>Terriglobales</taxon>
        <taxon>Acidobacteriaceae</taxon>
        <taxon>Silvibacterium</taxon>
    </lineage>
</organism>
<name>A0A841K165_9BACT</name>
<dbReference type="Proteomes" id="UP000538666">
    <property type="component" value="Unassembled WGS sequence"/>
</dbReference>
<dbReference type="AlphaFoldDB" id="A0A841K165"/>
<accession>A0A841K165</accession>
<reference evidence="1 2" key="1">
    <citation type="submission" date="2020-08" db="EMBL/GenBank/DDBJ databases">
        <title>Genomic Encyclopedia of Type Strains, Phase IV (KMG-IV): sequencing the most valuable type-strain genomes for metagenomic binning, comparative biology and taxonomic classification.</title>
        <authorList>
            <person name="Goeker M."/>
        </authorList>
    </citation>
    <scope>NUCLEOTIDE SEQUENCE [LARGE SCALE GENOMIC DNA]</scope>
    <source>
        <strain evidence="1 2">DSM 103733</strain>
    </source>
</reference>
<protein>
    <submittedName>
        <fullName evidence="1">Uncharacterized protein</fullName>
    </submittedName>
</protein>
<comment type="caution">
    <text evidence="1">The sequence shown here is derived from an EMBL/GenBank/DDBJ whole genome shotgun (WGS) entry which is preliminary data.</text>
</comment>
<evidence type="ECO:0000313" key="1">
    <source>
        <dbReference type="EMBL" id="MBB6147296.1"/>
    </source>
</evidence>
<dbReference type="EMBL" id="JACHEK010000014">
    <property type="protein sequence ID" value="MBB6147296.1"/>
    <property type="molecule type" value="Genomic_DNA"/>
</dbReference>
<keyword evidence="2" id="KW-1185">Reference proteome</keyword>
<gene>
    <name evidence="1" type="ORF">HNQ77_005292</name>
</gene>